<proteinExistence type="inferred from homology"/>
<keyword evidence="5" id="KW-0808">Transferase</keyword>
<dbReference type="GO" id="GO:0016780">
    <property type="term" value="F:phosphotransferase activity, for other substituted phosphate groups"/>
    <property type="evidence" value="ECO:0007669"/>
    <property type="project" value="TreeGrafter"/>
</dbReference>
<dbReference type="PANTHER" id="PTHR30576:SF0">
    <property type="entry name" value="UNDECAPRENYL-PHOSPHATE N-ACETYLGALACTOSAMINYL 1-PHOSPHATE TRANSFERASE-RELATED"/>
    <property type="match status" value="1"/>
</dbReference>
<dbReference type="EMBL" id="CP155447">
    <property type="protein sequence ID" value="XBH03178.1"/>
    <property type="molecule type" value="Genomic_DNA"/>
</dbReference>
<dbReference type="RefSeq" id="WP_406695915.1">
    <property type="nucleotide sequence ID" value="NZ_CP155447.1"/>
</dbReference>
<name>A0AAU7CDR2_9BACT</name>
<evidence type="ECO:0000259" key="4">
    <source>
        <dbReference type="Pfam" id="PF02397"/>
    </source>
</evidence>
<keyword evidence="3" id="KW-0472">Membrane</keyword>
<evidence type="ECO:0000256" key="3">
    <source>
        <dbReference type="SAM" id="Phobius"/>
    </source>
</evidence>
<sequence length="292" mass="32500">MIAAKITNARTTDPNQAADNPESSELILRVARTKVVVDFLTALLLMIPAAPLILVTMVLVRLTSKGPVIYTQIRLGHGGRPFTIFKIRTMHNNSELATGPCWSSVDDPRITPLGRFLRRTHLDELPQLVNVLRGEMSLVGPRPERPEFVGQLEVVLPRYRERLAVRPGVTGLAQIHLPPDTDLSSVRRKLTCDLHYIEQMNLWLDLRVTACTALGLLGIPHATSSKYLCLPKLNDYSWTPAVCKQVERTTSARNGRSMESHAVPLGYAVRLSRSEKVIPAFKTLDQTPHSGH</sequence>
<dbReference type="InterPro" id="IPR003362">
    <property type="entry name" value="Bact_transf"/>
</dbReference>
<feature type="region of interest" description="Disordered" evidence="2">
    <location>
        <begin position="1"/>
        <end position="22"/>
    </location>
</feature>
<keyword evidence="3" id="KW-0812">Transmembrane</keyword>
<evidence type="ECO:0000256" key="1">
    <source>
        <dbReference type="ARBA" id="ARBA00006464"/>
    </source>
</evidence>
<dbReference type="PANTHER" id="PTHR30576">
    <property type="entry name" value="COLANIC BIOSYNTHESIS UDP-GLUCOSE LIPID CARRIER TRANSFERASE"/>
    <property type="match status" value="1"/>
</dbReference>
<gene>
    <name evidence="5" type="ORF">V5E97_33460</name>
</gene>
<evidence type="ECO:0000256" key="2">
    <source>
        <dbReference type="SAM" id="MobiDB-lite"/>
    </source>
</evidence>
<dbReference type="AlphaFoldDB" id="A0AAU7CDR2"/>
<protein>
    <submittedName>
        <fullName evidence="5">Sugar transferase</fullName>
    </submittedName>
</protein>
<dbReference type="Pfam" id="PF02397">
    <property type="entry name" value="Bac_transf"/>
    <property type="match status" value="1"/>
</dbReference>
<accession>A0AAU7CDR2</accession>
<reference evidence="5" key="1">
    <citation type="submission" date="2024-05" db="EMBL/GenBank/DDBJ databases">
        <title>Planctomycetes of the genus Singulisphaera possess chitinolytic capabilities.</title>
        <authorList>
            <person name="Ivanova A."/>
        </authorList>
    </citation>
    <scope>NUCLEOTIDE SEQUENCE</scope>
    <source>
        <strain evidence="5">Ch08T</strain>
    </source>
</reference>
<feature type="domain" description="Bacterial sugar transferase" evidence="4">
    <location>
        <begin position="34"/>
        <end position="214"/>
    </location>
</feature>
<evidence type="ECO:0000313" key="5">
    <source>
        <dbReference type="EMBL" id="XBH03178.1"/>
    </source>
</evidence>
<comment type="similarity">
    <text evidence="1">Belongs to the bacterial sugar transferase family.</text>
</comment>
<keyword evidence="3" id="KW-1133">Transmembrane helix</keyword>
<feature type="transmembrane region" description="Helical" evidence="3">
    <location>
        <begin position="39"/>
        <end position="60"/>
    </location>
</feature>
<feature type="compositionally biased region" description="Polar residues" evidence="2">
    <location>
        <begin position="8"/>
        <end position="22"/>
    </location>
</feature>
<organism evidence="5">
    <name type="scientific">Singulisphaera sp. Ch08</name>
    <dbReference type="NCBI Taxonomy" id="3120278"/>
    <lineage>
        <taxon>Bacteria</taxon>
        <taxon>Pseudomonadati</taxon>
        <taxon>Planctomycetota</taxon>
        <taxon>Planctomycetia</taxon>
        <taxon>Isosphaerales</taxon>
        <taxon>Isosphaeraceae</taxon>
        <taxon>Singulisphaera</taxon>
    </lineage>
</organism>